<evidence type="ECO:0008006" key="5">
    <source>
        <dbReference type="Google" id="ProtNLM"/>
    </source>
</evidence>
<evidence type="ECO:0000256" key="2">
    <source>
        <dbReference type="SAM" id="SignalP"/>
    </source>
</evidence>
<accession>A0A5B7KGE2</accession>
<dbReference type="AlphaFoldDB" id="A0A5B7KGE2"/>
<keyword evidence="4" id="KW-1185">Reference proteome</keyword>
<feature type="region of interest" description="Disordered" evidence="1">
    <location>
        <begin position="51"/>
        <end position="73"/>
    </location>
</feature>
<proteinExistence type="predicted"/>
<evidence type="ECO:0000256" key="1">
    <source>
        <dbReference type="SAM" id="MobiDB-lite"/>
    </source>
</evidence>
<evidence type="ECO:0000313" key="3">
    <source>
        <dbReference type="EMBL" id="MPD04358.1"/>
    </source>
</evidence>
<comment type="caution">
    <text evidence="3">The sequence shown here is derived from an EMBL/GenBank/DDBJ whole genome shotgun (WGS) entry which is preliminary data.</text>
</comment>
<sequence length="73" mass="8234">MRCQVYFLLVQRFLAQWGHCCPVPVIPIAVWREGTMQDSALDPVLWRHDVSKGGRREDTAPPEAQDGGDNLPC</sequence>
<evidence type="ECO:0000313" key="4">
    <source>
        <dbReference type="Proteomes" id="UP000324222"/>
    </source>
</evidence>
<feature type="chain" id="PRO_5023045042" description="Secreted protein" evidence="2">
    <location>
        <begin position="21"/>
        <end position="73"/>
    </location>
</feature>
<keyword evidence="2" id="KW-0732">Signal</keyword>
<protein>
    <recommendedName>
        <fullName evidence="5">Secreted protein</fullName>
    </recommendedName>
</protein>
<feature type="signal peptide" evidence="2">
    <location>
        <begin position="1"/>
        <end position="20"/>
    </location>
</feature>
<organism evidence="3 4">
    <name type="scientific">Portunus trituberculatus</name>
    <name type="common">Swimming crab</name>
    <name type="synonym">Neptunus trituberculatus</name>
    <dbReference type="NCBI Taxonomy" id="210409"/>
    <lineage>
        <taxon>Eukaryota</taxon>
        <taxon>Metazoa</taxon>
        <taxon>Ecdysozoa</taxon>
        <taxon>Arthropoda</taxon>
        <taxon>Crustacea</taxon>
        <taxon>Multicrustacea</taxon>
        <taxon>Malacostraca</taxon>
        <taxon>Eumalacostraca</taxon>
        <taxon>Eucarida</taxon>
        <taxon>Decapoda</taxon>
        <taxon>Pleocyemata</taxon>
        <taxon>Brachyura</taxon>
        <taxon>Eubrachyura</taxon>
        <taxon>Portunoidea</taxon>
        <taxon>Portunidae</taxon>
        <taxon>Portuninae</taxon>
        <taxon>Portunus</taxon>
    </lineage>
</organism>
<gene>
    <name evidence="3" type="ORF">E2C01_100039</name>
</gene>
<dbReference type="Proteomes" id="UP000324222">
    <property type="component" value="Unassembled WGS sequence"/>
</dbReference>
<dbReference type="EMBL" id="VSRR010140699">
    <property type="protein sequence ID" value="MPD04358.1"/>
    <property type="molecule type" value="Genomic_DNA"/>
</dbReference>
<name>A0A5B7KGE2_PORTR</name>
<reference evidence="3 4" key="1">
    <citation type="submission" date="2019-05" db="EMBL/GenBank/DDBJ databases">
        <title>Another draft genome of Portunus trituberculatus and its Hox gene families provides insights of decapod evolution.</title>
        <authorList>
            <person name="Jeong J.-H."/>
            <person name="Song I."/>
            <person name="Kim S."/>
            <person name="Choi T."/>
            <person name="Kim D."/>
            <person name="Ryu S."/>
            <person name="Kim W."/>
        </authorList>
    </citation>
    <scope>NUCLEOTIDE SEQUENCE [LARGE SCALE GENOMIC DNA]</scope>
    <source>
        <tissue evidence="3">Muscle</tissue>
    </source>
</reference>